<proteinExistence type="predicted"/>
<reference evidence="2 3" key="1">
    <citation type="journal article" date="2013" name="Genome Biol. Evol.">
        <title>Complete genomes of two dipteran-associated spiroplasmas provided insights into the origin, dynamics, and impacts of viral invasion in spiroplasma.</title>
        <authorList>
            <person name="Ku C."/>
            <person name="Lo W.S."/>
            <person name="Chen L.L."/>
            <person name="Kuo C.H."/>
        </authorList>
    </citation>
    <scope>NUCLEOTIDE SEQUENCE [LARGE SCALE GENOMIC DNA]</scope>
    <source>
        <strain evidence="2">EA-1</strain>
    </source>
</reference>
<organism evidence="2 3">
    <name type="scientific">Spiroplasma syrphidicola EA-1</name>
    <dbReference type="NCBI Taxonomy" id="1276229"/>
    <lineage>
        <taxon>Bacteria</taxon>
        <taxon>Bacillati</taxon>
        <taxon>Mycoplasmatota</taxon>
        <taxon>Mollicutes</taxon>
        <taxon>Entomoplasmatales</taxon>
        <taxon>Spiroplasmataceae</taxon>
        <taxon>Spiroplasma</taxon>
    </lineage>
</organism>
<sequence length="808" mass="92081">MKKLLTILSVLTITTTGVGSVVACSGKGHVTNTTKDVNQKIKKALEKYTNKNTPFKLSREEGNKKDRLIKDLKATLNLGSNSNIAVLDQDYQESNLKEIKNQNEKVKVEPGSATIVIKINNQEVYKNKIFWTTLQNGIVQEGLEQFKTMQGQLGGIVVKQTGKVTKKISEITKDDITNSFKVKFNKTLNFKVNEINSFPKLHALKNRALDNKLINYGTINLECWVNTKNSKTIIYDGTINWVSESITDIVNANSVLSKKGTSSNITSVDLPLPFSIPKMGIMTFSKLVKDILPALKELVKTNVDKVYNSIGSDKFDNKFDNNWTEFLEFISSQDESIKNTLNMKIKDMLPAAAQKIININGTVGELLTNMAPSLIALLHWLVNNEFKTHNIMLELIQYLLKEVDQNVQTGIKNTWGEDSLLYKNTKTNLDSLIYYLFLGYKKEKSITITLFSKEYSNDKNILGIYSWKKYNDYIMVKNKYNKANSRFNYLTELIYKSEEYLDAKKVLDDTAKRLNDLVYESEEYLDAKKVLDDTAKRLNDLVYESEEYLAIKKKYDDAQQQMNIFEENSEEYLAAKKLYDETRKKLFDVVEQLKSGENYLTAVDDHNNAQKNSDGVVEKLKSTKEYLTAASDYNNTKKLYNNLKKEKDKLGNDLVELNPTLLFTSILNNFSNLNKNINLKNIITENLLGLDKYNGLVDILQKVTNENVIDQLGNNILSTVSSNLSGKIKTKLLHGEARIMLKNKDGVWENLKDMFKEKASPDLSQFMAAKDFKIHLSNLQFELTSTVHKDVFITTSDNLSFDLVFSDL</sequence>
<dbReference type="EMBL" id="CP005078">
    <property type="protein sequence ID" value="AGM26026.1"/>
    <property type="molecule type" value="Genomic_DNA"/>
</dbReference>
<dbReference type="KEGG" id="ssyr:SSYRP_v1c04340"/>
<dbReference type="InterPro" id="IPR054816">
    <property type="entry name" value="Lipoprotein_mollicutes-type_CS"/>
</dbReference>
<dbReference type="NCBIfam" id="NF038029">
    <property type="entry name" value="LP_plasma"/>
    <property type="match status" value="1"/>
</dbReference>
<name>R4UL90_9MOLU</name>
<dbReference type="RefSeq" id="WP_016340672.1">
    <property type="nucleotide sequence ID" value="NC_021284.1"/>
</dbReference>
<keyword evidence="3" id="KW-1185">Reference proteome</keyword>
<dbReference type="PATRIC" id="fig|1276229.3.peg.430"/>
<gene>
    <name evidence="2" type="ORF">SSYRP_v1c04340</name>
</gene>
<accession>R4UL90</accession>
<evidence type="ECO:0000313" key="3">
    <source>
        <dbReference type="Proteomes" id="UP000013963"/>
    </source>
</evidence>
<protein>
    <recommendedName>
        <fullName evidence="4">Lipoprotein</fullName>
    </recommendedName>
</protein>
<dbReference type="AlphaFoldDB" id="R4UL90"/>
<evidence type="ECO:0000256" key="1">
    <source>
        <dbReference type="SAM" id="Coils"/>
    </source>
</evidence>
<dbReference type="HOGENOM" id="CLU_018769_0_0_14"/>
<keyword evidence="1" id="KW-0175">Coiled coil</keyword>
<feature type="coiled-coil region" evidence="1">
    <location>
        <begin position="548"/>
        <end position="575"/>
    </location>
</feature>
<evidence type="ECO:0000313" key="2">
    <source>
        <dbReference type="EMBL" id="AGM26026.1"/>
    </source>
</evidence>
<dbReference type="OrthoDB" id="388795at2"/>
<dbReference type="STRING" id="1276229.SSYRP_v1c04340"/>
<evidence type="ECO:0008006" key="4">
    <source>
        <dbReference type="Google" id="ProtNLM"/>
    </source>
</evidence>
<dbReference type="PROSITE" id="PS51257">
    <property type="entry name" value="PROKAR_LIPOPROTEIN"/>
    <property type="match status" value="1"/>
</dbReference>
<dbReference type="Proteomes" id="UP000013963">
    <property type="component" value="Chromosome"/>
</dbReference>